<reference evidence="4 5" key="1">
    <citation type="submission" date="2022-01" db="EMBL/GenBank/DDBJ databases">
        <title>Paraglaciecola sp. G1-23.</title>
        <authorList>
            <person name="Jin M.S."/>
            <person name="Han D.M."/>
            <person name="Kim H.M."/>
            <person name="Jeon C.O."/>
        </authorList>
    </citation>
    <scope>NUCLEOTIDE SEQUENCE [LARGE SCALE GENOMIC DNA]</scope>
    <source>
        <strain evidence="4 5">G1-23</strain>
    </source>
</reference>
<dbReference type="PROSITE" id="PS50977">
    <property type="entry name" value="HTH_TETR_2"/>
    <property type="match status" value="1"/>
</dbReference>
<dbReference type="Pfam" id="PF00440">
    <property type="entry name" value="TetR_N"/>
    <property type="match status" value="1"/>
</dbReference>
<evidence type="ECO:0000256" key="1">
    <source>
        <dbReference type="ARBA" id="ARBA00023125"/>
    </source>
</evidence>
<proteinExistence type="predicted"/>
<accession>A0ABS9D5U7</accession>
<organism evidence="4 5">
    <name type="scientific">Paraglaciecola algarum</name>
    <dbReference type="NCBI Taxonomy" id="3050085"/>
    <lineage>
        <taxon>Bacteria</taxon>
        <taxon>Pseudomonadati</taxon>
        <taxon>Pseudomonadota</taxon>
        <taxon>Gammaproteobacteria</taxon>
        <taxon>Alteromonadales</taxon>
        <taxon>Alteromonadaceae</taxon>
        <taxon>Paraglaciecola</taxon>
    </lineage>
</organism>
<dbReference type="PANTHER" id="PTHR43479:SF11">
    <property type="entry name" value="ACREF_ENVCD OPERON REPRESSOR-RELATED"/>
    <property type="match status" value="1"/>
</dbReference>
<gene>
    <name evidence="4" type="ORF">L0668_09025</name>
</gene>
<evidence type="ECO:0000313" key="5">
    <source>
        <dbReference type="Proteomes" id="UP001521137"/>
    </source>
</evidence>
<evidence type="ECO:0000259" key="3">
    <source>
        <dbReference type="PROSITE" id="PS50977"/>
    </source>
</evidence>
<dbReference type="InterPro" id="IPR001647">
    <property type="entry name" value="HTH_TetR"/>
</dbReference>
<dbReference type="Proteomes" id="UP001521137">
    <property type="component" value="Unassembled WGS sequence"/>
</dbReference>
<feature type="domain" description="HTH tetR-type" evidence="3">
    <location>
        <begin position="10"/>
        <end position="70"/>
    </location>
</feature>
<sequence length="241" mass="27068">MAPAQRFTTEQQEELILNAAITAIEETSLLGFKMSDIAKYAGMSMGSVYKHVQSKEDVLLALATANLKQTQKHFAAIYQLELTTPERYIAMILTDKSKANLFPFASHLEMLITNDAILSRCSEAWKHRFHSADTNVDAQCSAYINQALATKELRIPNGEQDYANKFSLGLWAISVGFIHVSNQLRGKHLFGHITPDSELLDHTSLQIQTIKNYINAYDWQSPLTDEGIHRAISALKTLDLR</sequence>
<dbReference type="SUPFAM" id="SSF46689">
    <property type="entry name" value="Homeodomain-like"/>
    <property type="match status" value="1"/>
</dbReference>
<evidence type="ECO:0000313" key="4">
    <source>
        <dbReference type="EMBL" id="MCF2948246.1"/>
    </source>
</evidence>
<dbReference type="PRINTS" id="PR00455">
    <property type="entry name" value="HTHTETR"/>
</dbReference>
<dbReference type="InterPro" id="IPR009057">
    <property type="entry name" value="Homeodomain-like_sf"/>
</dbReference>
<dbReference type="PANTHER" id="PTHR43479">
    <property type="entry name" value="ACREF/ENVCD OPERON REPRESSOR-RELATED"/>
    <property type="match status" value="1"/>
</dbReference>
<dbReference type="InterPro" id="IPR050624">
    <property type="entry name" value="HTH-type_Tx_Regulator"/>
</dbReference>
<comment type="caution">
    <text evidence="4">The sequence shown here is derived from an EMBL/GenBank/DDBJ whole genome shotgun (WGS) entry which is preliminary data.</text>
</comment>
<dbReference type="RefSeq" id="WP_235311928.1">
    <property type="nucleotide sequence ID" value="NZ_JAKGAS010000004.1"/>
</dbReference>
<keyword evidence="5" id="KW-1185">Reference proteome</keyword>
<feature type="DNA-binding region" description="H-T-H motif" evidence="2">
    <location>
        <begin position="33"/>
        <end position="52"/>
    </location>
</feature>
<keyword evidence="1 2" id="KW-0238">DNA-binding</keyword>
<dbReference type="EMBL" id="JAKGAS010000004">
    <property type="protein sequence ID" value="MCF2948246.1"/>
    <property type="molecule type" value="Genomic_DNA"/>
</dbReference>
<name>A0ABS9D5U7_9ALTE</name>
<protein>
    <submittedName>
        <fullName evidence="4">TetR/AcrR family transcriptional regulator</fullName>
    </submittedName>
</protein>
<dbReference type="Gene3D" id="1.10.357.10">
    <property type="entry name" value="Tetracycline Repressor, domain 2"/>
    <property type="match status" value="1"/>
</dbReference>
<evidence type="ECO:0000256" key="2">
    <source>
        <dbReference type="PROSITE-ProRule" id="PRU00335"/>
    </source>
</evidence>